<keyword evidence="1" id="KW-0812">Transmembrane</keyword>
<protein>
    <submittedName>
        <fullName evidence="2">Uncharacterized protein</fullName>
    </submittedName>
</protein>
<proteinExistence type="predicted"/>
<evidence type="ECO:0000313" key="3">
    <source>
        <dbReference type="Proteomes" id="UP000237000"/>
    </source>
</evidence>
<keyword evidence="1" id="KW-1133">Transmembrane helix</keyword>
<gene>
    <name evidence="2" type="ORF">TorRG33x02_256280</name>
</gene>
<comment type="caution">
    <text evidence="2">The sequence shown here is derived from an EMBL/GenBank/DDBJ whole genome shotgun (WGS) entry which is preliminary data.</text>
</comment>
<keyword evidence="3" id="KW-1185">Reference proteome</keyword>
<accession>A0A2P5DBP2</accession>
<dbReference type="EMBL" id="JXTC01000281">
    <property type="protein sequence ID" value="PON70692.1"/>
    <property type="molecule type" value="Genomic_DNA"/>
</dbReference>
<dbReference type="Proteomes" id="UP000237000">
    <property type="component" value="Unassembled WGS sequence"/>
</dbReference>
<reference evidence="3" key="1">
    <citation type="submission" date="2016-06" db="EMBL/GenBank/DDBJ databases">
        <title>Parallel loss of symbiosis genes in relatives of nitrogen-fixing non-legume Parasponia.</title>
        <authorList>
            <person name="Van Velzen R."/>
            <person name="Holmer R."/>
            <person name="Bu F."/>
            <person name="Rutten L."/>
            <person name="Van Zeijl A."/>
            <person name="Liu W."/>
            <person name="Santuari L."/>
            <person name="Cao Q."/>
            <person name="Sharma T."/>
            <person name="Shen D."/>
            <person name="Roswanjaya Y."/>
            <person name="Wardhani T."/>
            <person name="Kalhor M.S."/>
            <person name="Jansen J."/>
            <person name="Van den Hoogen J."/>
            <person name="Gungor B."/>
            <person name="Hartog M."/>
            <person name="Hontelez J."/>
            <person name="Verver J."/>
            <person name="Yang W.-C."/>
            <person name="Schijlen E."/>
            <person name="Repin R."/>
            <person name="Schilthuizen M."/>
            <person name="Schranz E."/>
            <person name="Heidstra R."/>
            <person name="Miyata K."/>
            <person name="Fedorova E."/>
            <person name="Kohlen W."/>
            <person name="Bisseling T."/>
            <person name="Smit S."/>
            <person name="Geurts R."/>
        </authorList>
    </citation>
    <scope>NUCLEOTIDE SEQUENCE [LARGE SCALE GENOMIC DNA]</scope>
    <source>
        <strain evidence="3">cv. RG33-2</strain>
    </source>
</reference>
<feature type="transmembrane region" description="Helical" evidence="1">
    <location>
        <begin position="42"/>
        <end position="64"/>
    </location>
</feature>
<name>A0A2P5DBP2_TREOI</name>
<organism evidence="2 3">
    <name type="scientific">Trema orientale</name>
    <name type="common">Charcoal tree</name>
    <name type="synonym">Celtis orientalis</name>
    <dbReference type="NCBI Taxonomy" id="63057"/>
    <lineage>
        <taxon>Eukaryota</taxon>
        <taxon>Viridiplantae</taxon>
        <taxon>Streptophyta</taxon>
        <taxon>Embryophyta</taxon>
        <taxon>Tracheophyta</taxon>
        <taxon>Spermatophyta</taxon>
        <taxon>Magnoliopsida</taxon>
        <taxon>eudicotyledons</taxon>
        <taxon>Gunneridae</taxon>
        <taxon>Pentapetalae</taxon>
        <taxon>rosids</taxon>
        <taxon>fabids</taxon>
        <taxon>Rosales</taxon>
        <taxon>Cannabaceae</taxon>
        <taxon>Trema</taxon>
    </lineage>
</organism>
<keyword evidence="1" id="KW-0472">Membrane</keyword>
<sequence>MCLSESVVAITWPGRPLPSSIPAAFFRYQVTDGDLTVNSNVLSLKAVIVTAIGVSGLYFWVLALKSLQNAIKFNLYCPSAGPTGGAGRAPPAGTVKRIVADTGRRVRISFKVAIDFALTAEKNGQFFAF</sequence>
<dbReference type="AlphaFoldDB" id="A0A2P5DBP2"/>
<evidence type="ECO:0000313" key="2">
    <source>
        <dbReference type="EMBL" id="PON70692.1"/>
    </source>
</evidence>
<dbReference type="InParanoid" id="A0A2P5DBP2"/>
<evidence type="ECO:0000256" key="1">
    <source>
        <dbReference type="SAM" id="Phobius"/>
    </source>
</evidence>